<dbReference type="PANTHER" id="PTHR11802">
    <property type="entry name" value="SERINE PROTEASE FAMILY S10 SERINE CARBOXYPEPTIDASE"/>
    <property type="match status" value="1"/>
</dbReference>
<dbReference type="SUPFAM" id="SSF53474">
    <property type="entry name" value="alpha/beta-Hydrolases"/>
    <property type="match status" value="1"/>
</dbReference>
<dbReference type="RefSeq" id="XP_024577244.1">
    <property type="nucleotide sequence ID" value="XM_024726582.1"/>
</dbReference>
<evidence type="ECO:0000256" key="6">
    <source>
        <dbReference type="ARBA" id="ARBA00023180"/>
    </source>
</evidence>
<keyword evidence="6" id="KW-0325">Glycoprotein</keyword>
<dbReference type="PANTHER" id="PTHR11802:SF3">
    <property type="entry name" value="RETINOID-INDUCIBLE SERINE CARBOXYPEPTIDASE"/>
    <property type="match status" value="1"/>
</dbReference>
<dbReference type="OrthoDB" id="192887at2759"/>
<evidence type="ECO:0000313" key="10">
    <source>
        <dbReference type="Proteomes" id="UP000054928"/>
    </source>
</evidence>
<keyword evidence="8" id="KW-0472">Membrane</keyword>
<dbReference type="Gene3D" id="3.40.50.1820">
    <property type="entry name" value="alpha/beta hydrolase"/>
    <property type="match status" value="1"/>
</dbReference>
<dbReference type="InterPro" id="IPR029058">
    <property type="entry name" value="AB_hydrolase_fold"/>
</dbReference>
<dbReference type="EMBL" id="CCYD01000524">
    <property type="protein sequence ID" value="CEG40875.1"/>
    <property type="molecule type" value="Genomic_DNA"/>
</dbReference>
<keyword evidence="10" id="KW-1185">Reference proteome</keyword>
<dbReference type="PRINTS" id="PR00724">
    <property type="entry name" value="CRBOXYPTASEC"/>
</dbReference>
<dbReference type="Proteomes" id="UP000054928">
    <property type="component" value="Unassembled WGS sequence"/>
</dbReference>
<sequence>MIEQHVIVSVLMGVFASAKRMYPVIQQDDKLETEEENEEIEESVTDTMSANPNEKATEDLVHNLPGLDPSNNVTQHAGFISLYDDDTNRIFYWHIQTDQNADKAPLVIWLNGGPGCSSMQGLFLGISPFKVMKNLTIGTNEHSWHKFANLLFVDQPVGTGMSYTKGNVYRSTEEAVAKDFYEFLIKFLQRHSTYLSDGDDQVKHSTAIYFFGESHAGRWIPEISEYILQRNAGHENHIKINVDGIGIGNGWVHPKIQYEYSDYAHGIGLLTFGQVRSLKASYTECLTALDSGTYYSKSCFKNMDDILSNVQVGKGAKKLNFYDVRQYVNNVNDYPFGMDTIVKYMNKADVRKALHGNEDNNYRFNMCSSEVHKALLAFDGVSTLDKLSSLLQKGVRVLFYNGQWDMMCNHYGTEKLLLNLEWNGSEAYQQAPKYTWRVQGHHIPAGFAQQGGNLTYLVVAGAGHAVPMDVPDVAADMLYRFVNKLAFTDIVQAIANTRLNSTDPEFSYCNLPITTSATNTSFNQNNEESSEAHISTTWLWVLLGISAASIILAVCVTIVCLRRRRHRRLDHEKVTQVSDEENVEQLKLGELEDEPSDGESNGEIILEEGGSQRARITIVGVFKLALELQALTTTVRLQ</sequence>
<reference evidence="10" key="1">
    <citation type="submission" date="2014-09" db="EMBL/GenBank/DDBJ databases">
        <authorList>
            <person name="Sharma Rahul"/>
            <person name="Thines Marco"/>
        </authorList>
    </citation>
    <scope>NUCLEOTIDE SEQUENCE [LARGE SCALE GENOMIC DNA]</scope>
</reference>
<evidence type="ECO:0000256" key="8">
    <source>
        <dbReference type="SAM" id="Phobius"/>
    </source>
</evidence>
<dbReference type="PROSITE" id="PS00560">
    <property type="entry name" value="CARBOXYPEPT_SER_HIS"/>
    <property type="match status" value="1"/>
</dbReference>
<evidence type="ECO:0000256" key="1">
    <source>
        <dbReference type="ARBA" id="ARBA00009431"/>
    </source>
</evidence>
<protein>
    <submittedName>
        <fullName evidence="9">Pheromone processing carboxypeptidase kex1</fullName>
    </submittedName>
</protein>
<dbReference type="GO" id="GO:0006508">
    <property type="term" value="P:proteolysis"/>
    <property type="evidence" value="ECO:0007669"/>
    <property type="project" value="UniProtKB-KW"/>
</dbReference>
<keyword evidence="2 9" id="KW-0121">Carboxypeptidase</keyword>
<proteinExistence type="inferred from homology"/>
<dbReference type="OMA" id="EMADQFV"/>
<evidence type="ECO:0000256" key="3">
    <source>
        <dbReference type="ARBA" id="ARBA00022670"/>
    </source>
</evidence>
<evidence type="ECO:0000256" key="7">
    <source>
        <dbReference type="SAM" id="MobiDB-lite"/>
    </source>
</evidence>
<evidence type="ECO:0000256" key="2">
    <source>
        <dbReference type="ARBA" id="ARBA00022645"/>
    </source>
</evidence>
<keyword evidence="5" id="KW-0378">Hydrolase</keyword>
<keyword evidence="8" id="KW-0812">Transmembrane</keyword>
<evidence type="ECO:0000313" key="9">
    <source>
        <dbReference type="EMBL" id="CEG40875.1"/>
    </source>
</evidence>
<dbReference type="GeneID" id="36406109"/>
<dbReference type="GO" id="GO:0004185">
    <property type="term" value="F:serine-type carboxypeptidase activity"/>
    <property type="evidence" value="ECO:0007669"/>
    <property type="project" value="InterPro"/>
</dbReference>
<feature type="region of interest" description="Disordered" evidence="7">
    <location>
        <begin position="29"/>
        <end position="51"/>
    </location>
</feature>
<dbReference type="Pfam" id="PF00450">
    <property type="entry name" value="Peptidase_S10"/>
    <property type="match status" value="1"/>
</dbReference>
<keyword evidence="8" id="KW-1133">Transmembrane helix</keyword>
<organism evidence="9 10">
    <name type="scientific">Plasmopara halstedii</name>
    <name type="common">Downy mildew of sunflower</name>
    <dbReference type="NCBI Taxonomy" id="4781"/>
    <lineage>
        <taxon>Eukaryota</taxon>
        <taxon>Sar</taxon>
        <taxon>Stramenopiles</taxon>
        <taxon>Oomycota</taxon>
        <taxon>Peronosporomycetes</taxon>
        <taxon>Peronosporales</taxon>
        <taxon>Peronosporaceae</taxon>
        <taxon>Plasmopara</taxon>
    </lineage>
</organism>
<accession>A0A0N7L598</accession>
<keyword evidence="4" id="KW-0732">Signal</keyword>
<dbReference type="InterPro" id="IPR033124">
    <property type="entry name" value="Ser_caboxypep_his_AS"/>
</dbReference>
<feature type="compositionally biased region" description="Acidic residues" evidence="7">
    <location>
        <begin position="31"/>
        <end position="44"/>
    </location>
</feature>
<dbReference type="AlphaFoldDB" id="A0A0N7L598"/>
<comment type="similarity">
    <text evidence="1">Belongs to the peptidase S10 family.</text>
</comment>
<dbReference type="STRING" id="4781.A0A0N7L598"/>
<evidence type="ECO:0000256" key="4">
    <source>
        <dbReference type="ARBA" id="ARBA00022729"/>
    </source>
</evidence>
<feature type="transmembrane region" description="Helical" evidence="8">
    <location>
        <begin position="538"/>
        <end position="561"/>
    </location>
</feature>
<dbReference type="InterPro" id="IPR001563">
    <property type="entry name" value="Peptidase_S10"/>
</dbReference>
<name>A0A0N7L598_PLAHL</name>
<evidence type="ECO:0000256" key="5">
    <source>
        <dbReference type="ARBA" id="ARBA00022801"/>
    </source>
</evidence>
<keyword evidence="3" id="KW-0645">Protease</keyword>